<reference evidence="2" key="1">
    <citation type="journal article" date="2015" name="PLoS Genet.">
        <title>The dynamic genome and transcriptome of the human fungal pathogen Blastomyces and close relative Emmonsia.</title>
        <authorList>
            <person name="Munoz J.F."/>
            <person name="Gauthier G.M."/>
            <person name="Desjardins C.A."/>
            <person name="Gallo J.E."/>
            <person name="Holder J."/>
            <person name="Sullivan T.D."/>
            <person name="Marty A.J."/>
            <person name="Carmen J.C."/>
            <person name="Chen Z."/>
            <person name="Ding L."/>
            <person name="Gujja S."/>
            <person name="Magrini V."/>
            <person name="Misas E."/>
            <person name="Mitreva M."/>
            <person name="Priest M."/>
            <person name="Saif S."/>
            <person name="Whiston E.A."/>
            <person name="Young S."/>
            <person name="Zeng Q."/>
            <person name="Goldman W.E."/>
            <person name="Mardis E.R."/>
            <person name="Taylor J.W."/>
            <person name="McEwen J.G."/>
            <person name="Clay O.K."/>
            <person name="Klein B.S."/>
            <person name="Cuomo C.A."/>
        </authorList>
    </citation>
    <scope>NUCLEOTIDE SEQUENCE [LARGE SCALE GENOMIC DNA]</scope>
    <source>
        <strain evidence="2">UAMH 3008</strain>
    </source>
</reference>
<name>A0A0G2HZK0_9EURO</name>
<comment type="caution">
    <text evidence="1">The sequence shown here is derived from an EMBL/GenBank/DDBJ whole genome shotgun (WGS) entry which is preliminary data.</text>
</comment>
<dbReference type="Proteomes" id="UP000034164">
    <property type="component" value="Unassembled WGS sequence"/>
</dbReference>
<evidence type="ECO:0000313" key="1">
    <source>
        <dbReference type="EMBL" id="KKZ63538.1"/>
    </source>
</evidence>
<gene>
    <name evidence="1" type="ORF">EMCG_02163</name>
</gene>
<protein>
    <submittedName>
        <fullName evidence="1">Uncharacterized protein</fullName>
    </submittedName>
</protein>
<sequence>MNPDTEYSGYGRDCSDLYLKIGLSHRQLSSRTKPIQLVRLTTRDSNGRLTAYYISISTGISQSISQDLIQHQVSRSAPKLNPSSRSHRLRSYKQLYKQQSSLLSSSIASIEPPSTE</sequence>
<organism evidence="1 2">
    <name type="scientific">[Emmonsia] crescens</name>
    <dbReference type="NCBI Taxonomy" id="73230"/>
    <lineage>
        <taxon>Eukaryota</taxon>
        <taxon>Fungi</taxon>
        <taxon>Dikarya</taxon>
        <taxon>Ascomycota</taxon>
        <taxon>Pezizomycotina</taxon>
        <taxon>Eurotiomycetes</taxon>
        <taxon>Eurotiomycetidae</taxon>
        <taxon>Onygenales</taxon>
        <taxon>Ajellomycetaceae</taxon>
        <taxon>Emergomyces</taxon>
    </lineage>
</organism>
<accession>A0A0G2HZK0</accession>
<dbReference type="EMBL" id="LCZI01000971">
    <property type="protein sequence ID" value="KKZ63538.1"/>
    <property type="molecule type" value="Genomic_DNA"/>
</dbReference>
<dbReference type="VEuPathDB" id="FungiDB:EMCG_02163"/>
<evidence type="ECO:0000313" key="2">
    <source>
        <dbReference type="Proteomes" id="UP000034164"/>
    </source>
</evidence>
<dbReference type="AlphaFoldDB" id="A0A0G2HZK0"/>
<proteinExistence type="predicted"/>